<dbReference type="Pfam" id="PF11706">
    <property type="entry name" value="zf-CGNR"/>
    <property type="match status" value="1"/>
</dbReference>
<evidence type="ECO:0000313" key="3">
    <source>
        <dbReference type="Proteomes" id="UP001595640"/>
    </source>
</evidence>
<dbReference type="InterPro" id="IPR021005">
    <property type="entry name" value="Znf_CGNR"/>
</dbReference>
<dbReference type="Gene3D" id="1.10.3300.10">
    <property type="entry name" value="Jann2411-like domain"/>
    <property type="match status" value="1"/>
</dbReference>
<dbReference type="Pfam" id="PF07336">
    <property type="entry name" value="ABATE"/>
    <property type="match status" value="1"/>
</dbReference>
<feature type="domain" description="Zinc finger CGNR" evidence="1">
    <location>
        <begin position="150"/>
        <end position="192"/>
    </location>
</feature>
<dbReference type="PANTHER" id="PTHR35525:SF3">
    <property type="entry name" value="BLL6575 PROTEIN"/>
    <property type="match status" value="1"/>
</dbReference>
<proteinExistence type="predicted"/>
<sequence length="195" mass="21728">MTSTSPIPSDVLFLGGNLALDFINSEYRVGDRHHDCFNDNESVVTWLKMAGQLPEASDEKAPGGLLTLARELREHARAVIHAAMAGVPPDLALVNHVLEAGHPIREIEWDDASRAFRIVTRLRYRDPASLLEPVAGSLASLLTSGKLEFVRQCEAHDCVLLFHDLTKSHRRRWCSMATCGNRMKVAAFRSRKNTE</sequence>
<protein>
    <submittedName>
        <fullName evidence="2">CGNR zinc finger domain-containing protein</fullName>
    </submittedName>
</protein>
<comment type="caution">
    <text evidence="2">The sequence shown here is derived from an EMBL/GenBank/DDBJ whole genome shotgun (WGS) entry which is preliminary data.</text>
</comment>
<dbReference type="EMBL" id="JBHRUH010000015">
    <property type="protein sequence ID" value="MFC3292363.1"/>
    <property type="molecule type" value="Genomic_DNA"/>
</dbReference>
<gene>
    <name evidence="2" type="ORF">ACFOEI_09785</name>
</gene>
<dbReference type="InterPro" id="IPR010852">
    <property type="entry name" value="ABATE"/>
</dbReference>
<evidence type="ECO:0000313" key="2">
    <source>
        <dbReference type="EMBL" id="MFC3292363.1"/>
    </source>
</evidence>
<dbReference type="Proteomes" id="UP001595640">
    <property type="component" value="Unassembled WGS sequence"/>
</dbReference>
<reference evidence="3" key="1">
    <citation type="journal article" date="2019" name="Int. J. Syst. Evol. Microbiol.">
        <title>The Global Catalogue of Microorganisms (GCM) 10K type strain sequencing project: providing services to taxonomists for standard genome sequencing and annotation.</title>
        <authorList>
            <consortium name="The Broad Institute Genomics Platform"/>
            <consortium name="The Broad Institute Genome Sequencing Center for Infectious Disease"/>
            <person name="Wu L."/>
            <person name="Ma J."/>
        </authorList>
    </citation>
    <scope>NUCLEOTIDE SEQUENCE [LARGE SCALE GENOMIC DNA]</scope>
    <source>
        <strain evidence="3">KCTC 12847</strain>
    </source>
</reference>
<evidence type="ECO:0000259" key="1">
    <source>
        <dbReference type="Pfam" id="PF11706"/>
    </source>
</evidence>
<dbReference type="InterPro" id="IPR023286">
    <property type="entry name" value="ABATE_dom_sf"/>
</dbReference>
<keyword evidence="3" id="KW-1185">Reference proteome</keyword>
<organism evidence="2 3">
    <name type="scientific">Modicisalibacter luteus</name>
    <dbReference type="NCBI Taxonomy" id="453962"/>
    <lineage>
        <taxon>Bacteria</taxon>
        <taxon>Pseudomonadati</taxon>
        <taxon>Pseudomonadota</taxon>
        <taxon>Gammaproteobacteria</taxon>
        <taxon>Oceanospirillales</taxon>
        <taxon>Halomonadaceae</taxon>
        <taxon>Modicisalibacter</taxon>
    </lineage>
</organism>
<name>A0ABV7M0F6_9GAMM</name>
<dbReference type="RefSeq" id="WP_019017972.1">
    <property type="nucleotide sequence ID" value="NZ_BMXD01000002.1"/>
</dbReference>
<dbReference type="SUPFAM" id="SSF160904">
    <property type="entry name" value="Jann2411-like"/>
    <property type="match status" value="1"/>
</dbReference>
<dbReference type="PANTHER" id="PTHR35525">
    <property type="entry name" value="BLL6575 PROTEIN"/>
    <property type="match status" value="1"/>
</dbReference>
<accession>A0ABV7M0F6</accession>